<dbReference type="AlphaFoldDB" id="A0A317JMR4"/>
<evidence type="ECO:0000313" key="13">
    <source>
        <dbReference type="EMBL" id="PWU22650.1"/>
    </source>
</evidence>
<proteinExistence type="inferred from homology"/>
<dbReference type="GO" id="GO:0005524">
    <property type="term" value="F:ATP binding"/>
    <property type="evidence" value="ECO:0007669"/>
    <property type="project" value="UniProtKB-UniRule"/>
</dbReference>
<dbReference type="Pfam" id="PF02823">
    <property type="entry name" value="ATP-synt_DE_N"/>
    <property type="match status" value="1"/>
</dbReference>
<protein>
    <recommendedName>
        <fullName evidence="8">ATP synthase epsilon chain</fullName>
    </recommendedName>
    <alternativeName>
        <fullName evidence="8">ATP synthase F1 sector epsilon subunit</fullName>
    </alternativeName>
    <alternativeName>
        <fullName evidence="8">F-ATPase epsilon subunit</fullName>
    </alternativeName>
</protein>
<organism evidence="13 14">
    <name type="scientific">Candidatus Cerribacteria bacterium 'Amazon FNV 2010 28 9'</name>
    <dbReference type="NCBI Taxonomy" id="2081795"/>
    <lineage>
        <taxon>Bacteria</taxon>
        <taxon>Candidatus Cerribacteria</taxon>
    </lineage>
</organism>
<evidence type="ECO:0000256" key="10">
    <source>
        <dbReference type="SAM" id="Coils"/>
    </source>
</evidence>
<feature type="coiled-coil region" evidence="10">
    <location>
        <begin position="87"/>
        <end position="114"/>
    </location>
</feature>
<dbReference type="InterPro" id="IPR001469">
    <property type="entry name" value="ATP_synth_F1_dsu/esu"/>
</dbReference>
<accession>A0A317JMR4</accession>
<dbReference type="SUPFAM" id="SSF51344">
    <property type="entry name" value="Epsilon subunit of F1F0-ATP synthase N-terminal domain"/>
    <property type="match status" value="1"/>
</dbReference>
<dbReference type="NCBIfam" id="TIGR01216">
    <property type="entry name" value="ATP_synt_epsi"/>
    <property type="match status" value="1"/>
</dbReference>
<reference evidence="13 14" key="1">
    <citation type="submission" date="2018-02" db="EMBL/GenBank/DDBJ databases">
        <title>Genomic Reconstructions from Amazon Rainforest and Pasture Soil Reveal Novel Insights into the Physiology of Candidate Phyla in Tropical Sites.</title>
        <authorList>
            <person name="Kroeger M.E."/>
            <person name="Delmont T."/>
            <person name="Eren A.M."/>
            <person name="Guo J."/>
            <person name="Meyer K.M."/>
            <person name="Khan K."/>
            <person name="Rodrigues J.L.M."/>
            <person name="Bohannan B.J.M."/>
            <person name="Tringe S."/>
            <person name="Borges C.D."/>
            <person name="Tiedje J."/>
            <person name="Tsai S.M."/>
            <person name="Nusslein K."/>
        </authorList>
    </citation>
    <scope>NUCLEOTIDE SEQUENCE [LARGE SCALE GENOMIC DNA]</scope>
    <source>
        <strain evidence="13">Amazon FNV 2010 28 9</strain>
    </source>
</reference>
<evidence type="ECO:0000259" key="12">
    <source>
        <dbReference type="Pfam" id="PF02823"/>
    </source>
</evidence>
<keyword evidence="3 8" id="KW-0813">Transport</keyword>
<feature type="domain" description="ATP synthase F1 complex delta/epsilon subunit N-terminal" evidence="12">
    <location>
        <begin position="7"/>
        <end position="86"/>
    </location>
</feature>
<evidence type="ECO:0000259" key="11">
    <source>
        <dbReference type="Pfam" id="PF00401"/>
    </source>
</evidence>
<dbReference type="SUPFAM" id="SSF46604">
    <property type="entry name" value="Epsilon subunit of F1F0-ATP synthase C-terminal domain"/>
    <property type="match status" value="1"/>
</dbReference>
<keyword evidence="4 8" id="KW-0406">Ion transport</keyword>
<dbReference type="HAMAP" id="MF_00530">
    <property type="entry name" value="ATP_synth_epsil_bac"/>
    <property type="match status" value="1"/>
</dbReference>
<dbReference type="InterPro" id="IPR036794">
    <property type="entry name" value="ATP_F1_dsu/esu_C_sf"/>
</dbReference>
<keyword evidence="7 8" id="KW-0066">ATP synthesis</keyword>
<evidence type="ECO:0000256" key="3">
    <source>
        <dbReference type="ARBA" id="ARBA00022448"/>
    </source>
</evidence>
<keyword evidence="6 8" id="KW-0139">CF(1)</keyword>
<dbReference type="GO" id="GO:0045259">
    <property type="term" value="C:proton-transporting ATP synthase complex"/>
    <property type="evidence" value="ECO:0007669"/>
    <property type="project" value="UniProtKB-KW"/>
</dbReference>
<evidence type="ECO:0000256" key="5">
    <source>
        <dbReference type="ARBA" id="ARBA00023136"/>
    </source>
</evidence>
<dbReference type="GO" id="GO:0005886">
    <property type="term" value="C:plasma membrane"/>
    <property type="evidence" value="ECO:0007669"/>
    <property type="project" value="UniProtKB-SubCell"/>
</dbReference>
<comment type="similarity">
    <text evidence="2 8 9">Belongs to the ATPase epsilon chain family.</text>
</comment>
<evidence type="ECO:0000256" key="1">
    <source>
        <dbReference type="ARBA" id="ARBA00004202"/>
    </source>
</evidence>
<dbReference type="Proteomes" id="UP000246104">
    <property type="component" value="Unassembled WGS sequence"/>
</dbReference>
<comment type="function">
    <text evidence="8">Produces ATP from ADP in the presence of a proton gradient across the membrane.</text>
</comment>
<dbReference type="InterPro" id="IPR020546">
    <property type="entry name" value="ATP_synth_F1_dsu/esu_N"/>
</dbReference>
<sequence length="142" mass="15818">MTIGMQLNLQIVTQEKELVNEMVDSVTATTTTGEVTILPEHIPLMTKLADTELIYKIKGQLYSLAVTSGFLNVEPENKVVILADSAIRSEEISEAKAEEAKKRAEATMQNEKLSKTELLIAEGDLRKALLQLKVVRKRKTHL</sequence>
<dbReference type="Pfam" id="PF00401">
    <property type="entry name" value="ATP-synt_DE"/>
    <property type="match status" value="1"/>
</dbReference>
<dbReference type="GO" id="GO:0046933">
    <property type="term" value="F:proton-transporting ATP synthase activity, rotational mechanism"/>
    <property type="evidence" value="ECO:0007669"/>
    <property type="project" value="UniProtKB-UniRule"/>
</dbReference>
<dbReference type="PANTHER" id="PTHR13822">
    <property type="entry name" value="ATP SYNTHASE DELTA/EPSILON CHAIN"/>
    <property type="match status" value="1"/>
</dbReference>
<keyword evidence="8" id="KW-1003">Cell membrane</keyword>
<feature type="domain" description="ATP synthase epsilon subunit C-terminal" evidence="11">
    <location>
        <begin position="90"/>
        <end position="135"/>
    </location>
</feature>
<keyword evidence="5 8" id="KW-0472">Membrane</keyword>
<comment type="caution">
    <text evidence="13">The sequence shown here is derived from an EMBL/GenBank/DDBJ whole genome shotgun (WGS) entry which is preliminary data.</text>
</comment>
<evidence type="ECO:0000256" key="9">
    <source>
        <dbReference type="RuleBase" id="RU003656"/>
    </source>
</evidence>
<evidence type="ECO:0000256" key="2">
    <source>
        <dbReference type="ARBA" id="ARBA00005712"/>
    </source>
</evidence>
<evidence type="ECO:0000313" key="14">
    <source>
        <dbReference type="Proteomes" id="UP000246104"/>
    </source>
</evidence>
<comment type="subcellular location">
    <subcellularLocation>
        <location evidence="1 8">Cell membrane</location>
        <topology evidence="1 8">Peripheral membrane protein</topology>
    </subcellularLocation>
</comment>
<keyword evidence="10" id="KW-0175">Coiled coil</keyword>
<dbReference type="PANTHER" id="PTHR13822:SF10">
    <property type="entry name" value="ATP SYNTHASE EPSILON CHAIN, CHLOROPLASTIC"/>
    <property type="match status" value="1"/>
</dbReference>
<dbReference type="Gene3D" id="1.20.5.440">
    <property type="entry name" value="ATP synthase delta/epsilon subunit, C-terminal domain"/>
    <property type="match status" value="1"/>
</dbReference>
<evidence type="ECO:0000256" key="6">
    <source>
        <dbReference type="ARBA" id="ARBA00023196"/>
    </source>
</evidence>
<gene>
    <name evidence="8 13" type="primary">atpC</name>
    <name evidence="13" type="ORF">C5B42_05420</name>
</gene>
<dbReference type="EMBL" id="PSRQ01000059">
    <property type="protein sequence ID" value="PWU22650.1"/>
    <property type="molecule type" value="Genomic_DNA"/>
</dbReference>
<evidence type="ECO:0000256" key="4">
    <source>
        <dbReference type="ARBA" id="ARBA00023065"/>
    </source>
</evidence>
<name>A0A317JMR4_9BACT</name>
<dbReference type="InterPro" id="IPR020547">
    <property type="entry name" value="ATP_synth_F1_esu_C"/>
</dbReference>
<evidence type="ECO:0000256" key="8">
    <source>
        <dbReference type="HAMAP-Rule" id="MF_00530"/>
    </source>
</evidence>
<comment type="subunit">
    <text evidence="8 9">F-type ATPases have 2 components, CF(1) - the catalytic core - and CF(0) - the membrane proton channel. CF(1) has five subunits: alpha(3), beta(3), gamma(1), delta(1), epsilon(1). CF(0) has three main subunits: a, b and c.</text>
</comment>
<keyword evidence="8" id="KW-0375">Hydrogen ion transport</keyword>
<evidence type="ECO:0000256" key="7">
    <source>
        <dbReference type="ARBA" id="ARBA00023310"/>
    </source>
</evidence>
<dbReference type="InterPro" id="IPR036771">
    <property type="entry name" value="ATPsynth_dsu/esu_N"/>
</dbReference>
<dbReference type="Gene3D" id="2.60.15.10">
    <property type="entry name" value="F0F1 ATP synthase delta/epsilon subunit, N-terminal"/>
    <property type="match status" value="1"/>
</dbReference>
<dbReference type="CDD" id="cd12152">
    <property type="entry name" value="F1-ATPase_delta"/>
    <property type="match status" value="1"/>
</dbReference>